<sequence length="211" mass="24027">MRKAAWLLTSSQKQEGKIETTPSCQWKMRQPTDATKKANVTQEPTTNGTTENKPDLKIFVSHLWQFLCQPHHTGLADNATCRLCPENWFLYEEKCYWISKEKGSWKKGKEDCTAKSSQLLVMPKQKDTAFIQSINEEMQLLWIGLQTTFPEQKWIWVDGSLLDDKQSQDLGPVETNSCGMLNGNDIISEACGTVTTWVCETEALNISNDKM</sequence>
<organism evidence="8 9">
    <name type="scientific">Gekko japonicus</name>
    <name type="common">Schlegel's Japanese gecko</name>
    <dbReference type="NCBI Taxonomy" id="146911"/>
    <lineage>
        <taxon>Eukaryota</taxon>
        <taxon>Metazoa</taxon>
        <taxon>Chordata</taxon>
        <taxon>Craniata</taxon>
        <taxon>Vertebrata</taxon>
        <taxon>Euteleostomi</taxon>
        <taxon>Lepidosauria</taxon>
        <taxon>Squamata</taxon>
        <taxon>Bifurcata</taxon>
        <taxon>Gekkota</taxon>
        <taxon>Gekkonidae</taxon>
        <taxon>Gekkoninae</taxon>
        <taxon>Gekko</taxon>
    </lineage>
</organism>
<keyword evidence="4" id="KW-1133">Transmembrane helix</keyword>
<evidence type="ECO:0000256" key="6">
    <source>
        <dbReference type="SAM" id="MobiDB-lite"/>
    </source>
</evidence>
<dbReference type="SMART" id="SM00034">
    <property type="entry name" value="CLECT"/>
    <property type="match status" value="1"/>
</dbReference>
<evidence type="ECO:0000259" key="7">
    <source>
        <dbReference type="PROSITE" id="PS50041"/>
    </source>
</evidence>
<keyword evidence="5" id="KW-1015">Disulfide bond</keyword>
<dbReference type="Pfam" id="PF00059">
    <property type="entry name" value="Lectin_C"/>
    <property type="match status" value="1"/>
</dbReference>
<proteinExistence type="predicted"/>
<evidence type="ECO:0000256" key="3">
    <source>
        <dbReference type="ARBA" id="ARBA00022968"/>
    </source>
</evidence>
<protein>
    <submittedName>
        <fullName evidence="9">Killer cell lectin-like receptor subfamily F member 2</fullName>
    </submittedName>
</protein>
<evidence type="ECO:0000313" key="8">
    <source>
        <dbReference type="Proteomes" id="UP000694871"/>
    </source>
</evidence>
<feature type="compositionally biased region" description="Polar residues" evidence="6">
    <location>
        <begin position="38"/>
        <end position="51"/>
    </location>
</feature>
<name>A0ABM1KMH2_GEKJA</name>
<dbReference type="InterPro" id="IPR033992">
    <property type="entry name" value="NKR-like_CTLD"/>
</dbReference>
<keyword evidence="3" id="KW-0735">Signal-anchor</keyword>
<feature type="region of interest" description="Disordered" evidence="6">
    <location>
        <begin position="31"/>
        <end position="52"/>
    </location>
</feature>
<evidence type="ECO:0000256" key="4">
    <source>
        <dbReference type="ARBA" id="ARBA00022989"/>
    </source>
</evidence>
<dbReference type="GeneID" id="107117329"/>
<dbReference type="PANTHER" id="PTHR46784">
    <property type="entry name" value="KILLER CELL LECTIN-LIKE RECEPTOR SUBFAMILY B MEMBER 1"/>
    <property type="match status" value="1"/>
</dbReference>
<comment type="subcellular location">
    <subcellularLocation>
        <location evidence="1">Membrane</location>
        <topology evidence="1">Single-pass type II membrane protein</topology>
    </subcellularLocation>
</comment>
<evidence type="ECO:0000313" key="9">
    <source>
        <dbReference type="RefSeq" id="XP_015274909.1"/>
    </source>
</evidence>
<accession>A0ABM1KMH2</accession>
<reference evidence="9" key="1">
    <citation type="submission" date="2025-08" db="UniProtKB">
        <authorList>
            <consortium name="RefSeq"/>
        </authorList>
    </citation>
    <scope>IDENTIFICATION</scope>
</reference>
<feature type="region of interest" description="Disordered" evidence="6">
    <location>
        <begin position="1"/>
        <end position="20"/>
    </location>
</feature>
<feature type="domain" description="C-type lectin" evidence="7">
    <location>
        <begin position="91"/>
        <end position="200"/>
    </location>
</feature>
<keyword evidence="4" id="KW-0812">Transmembrane</keyword>
<dbReference type="PROSITE" id="PS50041">
    <property type="entry name" value="C_TYPE_LECTIN_2"/>
    <property type="match status" value="1"/>
</dbReference>
<dbReference type="SUPFAM" id="SSF56436">
    <property type="entry name" value="C-type lectin-like"/>
    <property type="match status" value="1"/>
</dbReference>
<dbReference type="Proteomes" id="UP000694871">
    <property type="component" value="Unplaced"/>
</dbReference>
<keyword evidence="8" id="KW-1185">Reference proteome</keyword>
<dbReference type="PANTHER" id="PTHR46784:SF1">
    <property type="entry name" value="KILLER CELL LECTIN-LIKE RECEPTOR SUBFAMILY B MEMBER 1"/>
    <property type="match status" value="1"/>
</dbReference>
<dbReference type="InterPro" id="IPR051527">
    <property type="entry name" value="KLR_subfamily_B"/>
</dbReference>
<dbReference type="Gene3D" id="3.10.100.10">
    <property type="entry name" value="Mannose-Binding Protein A, subunit A"/>
    <property type="match status" value="1"/>
</dbReference>
<keyword evidence="2" id="KW-0430">Lectin</keyword>
<evidence type="ECO:0000256" key="2">
    <source>
        <dbReference type="ARBA" id="ARBA00022734"/>
    </source>
</evidence>
<gene>
    <name evidence="9" type="primary">LOC107117329</name>
</gene>
<dbReference type="RefSeq" id="XP_015274909.1">
    <property type="nucleotide sequence ID" value="XM_015419423.1"/>
</dbReference>
<dbReference type="InterPro" id="IPR001304">
    <property type="entry name" value="C-type_lectin-like"/>
</dbReference>
<evidence type="ECO:0000256" key="5">
    <source>
        <dbReference type="ARBA" id="ARBA00023157"/>
    </source>
</evidence>
<keyword evidence="4" id="KW-0472">Membrane</keyword>
<dbReference type="CDD" id="cd03593">
    <property type="entry name" value="CLECT_NK_receptors_like"/>
    <property type="match status" value="1"/>
</dbReference>
<dbReference type="InterPro" id="IPR016186">
    <property type="entry name" value="C-type_lectin-like/link_sf"/>
</dbReference>
<dbReference type="InterPro" id="IPR016187">
    <property type="entry name" value="CTDL_fold"/>
</dbReference>
<evidence type="ECO:0000256" key="1">
    <source>
        <dbReference type="ARBA" id="ARBA00004606"/>
    </source>
</evidence>